<sequence length="293" mass="33681">MNRLEESRKAVLFVGHGSKDPEGNREVAVFVDMLKPRLEEYFVHLCYLEFASPTITEGIEQCVADGAQEIAVIPIILLPAGHSKLHIPHELDEARRKYPEVTFHYGRPLGQHPHTVDILLSRLEESGFGLTEEEDSKTDQETAVLVVGRGSSDPDANSELYKLARLLWEKVNVKWVETAFMGVTEPLVEEGLERCVQLGAKRIVVLPYFLFTGVLIKRMVRLVERFSAQHPDRQIRMFPYFGYHEQLQSIVLDRVQEAFAGQARMNCDHCQYRLYALEHMGHHHHHHHHHKQG</sequence>
<dbReference type="GO" id="GO:0046872">
    <property type="term" value="F:metal ion binding"/>
    <property type="evidence" value="ECO:0007669"/>
    <property type="project" value="UniProtKB-KW"/>
</dbReference>
<organism evidence="3 4">
    <name type="scientific">Caldalkalibacillus thermarum (strain TA2.A1)</name>
    <dbReference type="NCBI Taxonomy" id="986075"/>
    <lineage>
        <taxon>Bacteria</taxon>
        <taxon>Bacillati</taxon>
        <taxon>Bacillota</taxon>
        <taxon>Bacilli</taxon>
        <taxon>Bacillales</taxon>
        <taxon>Bacillaceae</taxon>
        <taxon>Caldalkalibacillus</taxon>
    </lineage>
</organism>
<dbReference type="InterPro" id="IPR002762">
    <property type="entry name" value="CbiX-like"/>
</dbReference>
<dbReference type="CDD" id="cd03414">
    <property type="entry name" value="CbiX_SirB_C"/>
    <property type="match status" value="1"/>
</dbReference>
<keyword evidence="2" id="KW-0456">Lyase</keyword>
<evidence type="ECO:0000256" key="2">
    <source>
        <dbReference type="ARBA" id="ARBA00023239"/>
    </source>
</evidence>
<keyword evidence="4" id="KW-1185">Reference proteome</keyword>
<dbReference type="Pfam" id="PF01903">
    <property type="entry name" value="CbiX"/>
    <property type="match status" value="2"/>
</dbReference>
<protein>
    <submittedName>
        <fullName evidence="3">Sirohydrochlorin chelatase</fullName>
    </submittedName>
</protein>
<dbReference type="AlphaFoldDB" id="A0A8X8IA51"/>
<dbReference type="RefSeq" id="WP_222822795.1">
    <property type="nucleotide sequence ID" value="NZ_CP082237.1"/>
</dbReference>
<evidence type="ECO:0000313" key="4">
    <source>
        <dbReference type="Proteomes" id="UP000825179"/>
    </source>
</evidence>
<reference evidence="3 4" key="1">
    <citation type="journal article" date="2020" name="Extremophiles">
        <title>Genomic analysis of Caldalkalibacillus thermarum TA2.A1 reveals aerobic alkaliphilic metabolism and evolutionary hallmarks linking alkaliphilic bacteria and plant life.</title>
        <authorList>
            <person name="de Jong S.I."/>
            <person name="van den Broek M.A."/>
            <person name="Merkel A.Y."/>
            <person name="de la Torre Cortes P."/>
            <person name="Kalamorz F."/>
            <person name="Cook G.M."/>
            <person name="van Loosdrecht M.C.M."/>
            <person name="McMillan D.G.G."/>
        </authorList>
    </citation>
    <scope>NUCLEOTIDE SEQUENCE [LARGE SCALE GENOMIC DNA]</scope>
    <source>
        <strain evidence="3 4">TA2.A1</strain>
    </source>
</reference>
<dbReference type="KEGG" id="cthu:HUR95_16790"/>
<evidence type="ECO:0000256" key="1">
    <source>
        <dbReference type="ARBA" id="ARBA00022723"/>
    </source>
</evidence>
<dbReference type="CDD" id="cd03416">
    <property type="entry name" value="CbiX_SirB_N"/>
    <property type="match status" value="1"/>
</dbReference>
<dbReference type="Proteomes" id="UP000825179">
    <property type="component" value="Chromosome"/>
</dbReference>
<dbReference type="InterPro" id="IPR050963">
    <property type="entry name" value="Sirohydro_Cobaltochel/CbiX"/>
</dbReference>
<name>A0A8X8IA51_CALTT</name>
<dbReference type="GO" id="GO:0016829">
    <property type="term" value="F:lyase activity"/>
    <property type="evidence" value="ECO:0007669"/>
    <property type="project" value="UniProtKB-KW"/>
</dbReference>
<accession>A0A8X8IA51</accession>
<evidence type="ECO:0000313" key="3">
    <source>
        <dbReference type="EMBL" id="QZT33836.1"/>
    </source>
</evidence>
<keyword evidence="1" id="KW-0479">Metal-binding</keyword>
<proteinExistence type="predicted"/>
<dbReference type="SUPFAM" id="SSF53800">
    <property type="entry name" value="Chelatase"/>
    <property type="match status" value="1"/>
</dbReference>
<gene>
    <name evidence="3" type="ORF">HUR95_16790</name>
</gene>
<dbReference type="Gene3D" id="3.40.50.1400">
    <property type="match status" value="2"/>
</dbReference>
<dbReference type="PANTHER" id="PTHR33542">
    <property type="entry name" value="SIROHYDROCHLORIN FERROCHELATASE, CHLOROPLASTIC"/>
    <property type="match status" value="1"/>
</dbReference>
<dbReference type="PANTHER" id="PTHR33542:SF3">
    <property type="entry name" value="SIROHYDROCHLORIN FERROCHELATASE, CHLOROPLASTIC"/>
    <property type="match status" value="1"/>
</dbReference>
<dbReference type="EMBL" id="CP082237">
    <property type="protein sequence ID" value="QZT33836.1"/>
    <property type="molecule type" value="Genomic_DNA"/>
</dbReference>